<organism evidence="2 3">
    <name type="scientific">Bdellovibrio bacteriovorus</name>
    <dbReference type="NCBI Taxonomy" id="959"/>
    <lineage>
        <taxon>Bacteria</taxon>
        <taxon>Pseudomonadati</taxon>
        <taxon>Bdellovibrionota</taxon>
        <taxon>Bdellovibrionia</taxon>
        <taxon>Bdellovibrionales</taxon>
        <taxon>Pseudobdellovibrionaceae</taxon>
        <taxon>Bdellovibrio</taxon>
    </lineage>
</organism>
<protein>
    <submittedName>
        <fullName evidence="2">Uncharacterized protein</fullName>
    </submittedName>
</protein>
<dbReference type="EMBL" id="LUKE01000004">
    <property type="protein sequence ID" value="KYG63156.1"/>
    <property type="molecule type" value="Genomic_DNA"/>
</dbReference>
<proteinExistence type="predicted"/>
<feature type="chain" id="PRO_5007572949" evidence="1">
    <location>
        <begin position="19"/>
        <end position="111"/>
    </location>
</feature>
<dbReference type="AlphaFoldDB" id="A0A150WHQ5"/>
<reference evidence="2 3" key="1">
    <citation type="submission" date="2016-03" db="EMBL/GenBank/DDBJ databases">
        <authorList>
            <person name="Ploux O."/>
        </authorList>
    </citation>
    <scope>NUCLEOTIDE SEQUENCE [LARGE SCALE GENOMIC DNA]</scope>
    <source>
        <strain evidence="2 3">R0</strain>
    </source>
</reference>
<dbReference type="RefSeq" id="WP_061836231.1">
    <property type="nucleotide sequence ID" value="NZ_LUKE01000004.1"/>
</dbReference>
<name>A0A150WHQ5_BDEBC</name>
<evidence type="ECO:0000256" key="1">
    <source>
        <dbReference type="SAM" id="SignalP"/>
    </source>
</evidence>
<evidence type="ECO:0000313" key="2">
    <source>
        <dbReference type="EMBL" id="KYG63156.1"/>
    </source>
</evidence>
<keyword evidence="3" id="KW-1185">Reference proteome</keyword>
<gene>
    <name evidence="2" type="ORF">AZI86_15735</name>
</gene>
<evidence type="ECO:0000313" key="3">
    <source>
        <dbReference type="Proteomes" id="UP000075320"/>
    </source>
</evidence>
<comment type="caution">
    <text evidence="2">The sequence shown here is derived from an EMBL/GenBank/DDBJ whole genome shotgun (WGS) entry which is preliminary data.</text>
</comment>
<feature type="signal peptide" evidence="1">
    <location>
        <begin position="1"/>
        <end position="18"/>
    </location>
</feature>
<keyword evidence="1" id="KW-0732">Signal</keyword>
<sequence>MKNIIFTLALLTSWGAQAFENEVVLKTIQCKGATLEMIVTVVKDTYPGSVPTVGWIVEDTVTGKRAQYMGYLFSENGLKEFRSTDIDSSVEVSGSLSVLKWADKEEALFCK</sequence>
<accession>A0A150WHQ5</accession>
<dbReference type="Proteomes" id="UP000075320">
    <property type="component" value="Unassembled WGS sequence"/>
</dbReference>